<evidence type="ECO:0000313" key="11">
    <source>
        <dbReference type="EMBL" id="QHS88863.1"/>
    </source>
</evidence>
<dbReference type="SUPFAM" id="SSF56235">
    <property type="entry name" value="N-terminal nucleophile aminohydrolases (Ntn hydrolases)"/>
    <property type="match status" value="1"/>
</dbReference>
<keyword evidence="6" id="KW-0067">ATP-binding</keyword>
<evidence type="ECO:0000256" key="6">
    <source>
        <dbReference type="ARBA" id="ARBA00022840"/>
    </source>
</evidence>
<dbReference type="InterPro" id="IPR029055">
    <property type="entry name" value="Ntn_hydrolases_N"/>
</dbReference>
<keyword evidence="3" id="KW-0436">Ligase</keyword>
<keyword evidence="5" id="KW-0547">Nucleotide-binding</keyword>
<accession>A0A6C0BBN7</accession>
<dbReference type="PIRSF" id="PIRSF001589">
    <property type="entry name" value="Asn_synthetase_glu-h"/>
    <property type="match status" value="1"/>
</dbReference>
<evidence type="ECO:0000259" key="10">
    <source>
        <dbReference type="PROSITE" id="PS51278"/>
    </source>
</evidence>
<evidence type="ECO:0000256" key="2">
    <source>
        <dbReference type="ARBA" id="ARBA00012737"/>
    </source>
</evidence>
<evidence type="ECO:0000256" key="5">
    <source>
        <dbReference type="ARBA" id="ARBA00022741"/>
    </source>
</evidence>
<proteinExistence type="predicted"/>
<dbReference type="GO" id="GO:0004066">
    <property type="term" value="F:asparagine synthase (glutamine-hydrolyzing) activity"/>
    <property type="evidence" value="ECO:0007669"/>
    <property type="project" value="UniProtKB-EC"/>
</dbReference>
<dbReference type="AlphaFoldDB" id="A0A6C0BBN7"/>
<name>A0A6C0BBN7_9ZZZZ</name>
<dbReference type="InterPro" id="IPR014729">
    <property type="entry name" value="Rossmann-like_a/b/a_fold"/>
</dbReference>
<dbReference type="EMBL" id="MN739103">
    <property type="protein sequence ID" value="QHS88863.1"/>
    <property type="molecule type" value="Genomic_DNA"/>
</dbReference>
<dbReference type="InterPro" id="IPR006426">
    <property type="entry name" value="Asn_synth_AEB"/>
</dbReference>
<dbReference type="Gene3D" id="3.40.50.620">
    <property type="entry name" value="HUPs"/>
    <property type="match status" value="1"/>
</dbReference>
<dbReference type="PANTHER" id="PTHR11772">
    <property type="entry name" value="ASPARAGINE SYNTHETASE"/>
    <property type="match status" value="1"/>
</dbReference>
<organism evidence="11">
    <name type="scientific">viral metagenome</name>
    <dbReference type="NCBI Taxonomy" id="1070528"/>
    <lineage>
        <taxon>unclassified sequences</taxon>
        <taxon>metagenomes</taxon>
        <taxon>organismal metagenomes</taxon>
    </lineage>
</organism>
<evidence type="ECO:0000256" key="1">
    <source>
        <dbReference type="ARBA" id="ARBA00005187"/>
    </source>
</evidence>
<sequence length="594" mass="68168">MCGIFALLNNESNYTSGYIQEQFMKGRGRGPEFSTIKKVNFGAIFGFHRLAINGLNDESNQPLVIGDISLICNGEIYNYRELYALMNVQPITDSDCEVIVHLYVKYGIEQTLQMLDGVFAFVLCDTNTDNLESKIIVARDPYGVRPLYIMHKRVEVETKNDSIDFLETKNSTNLIAFASELKVLTYFCTNEYSIDHFQPGTYSTYSLPPKIITQWNQEIKNKVYHSCGFNSIMFQNQKEEKEEKEKEKDFQMIIEGIQKHLLHAVRKRVLVTERPIACLLSGGLDSSLITALVNEVCKEISDEKQLETFSIGLADSEDLKYARIVAAHLKTKHTEIVLTESDFLQSIPEVIRAIESYDTTTVRASIGNYLLGKYISENSDAKVIFNGDGSDELCGGYLYMHAAPDAIEFDKECRRLLKDIHAFDVLRSDKCISSHGLEPRTPFLDRSWVQYYLSINPSLRFHPGNNQCEKYLLRTAFSERYYSNCNDSELLPSSILWRKKEAFSDGVSKMNRSLYEIIQDHVKTLPSTAFQVPTNVNKKTQSDTLEKKYYRHLFEIWYPSFGNVVPYFWMPRYVEATDASARTLEIYKNESENA</sequence>
<dbReference type="EC" id="6.3.5.4" evidence="2"/>
<dbReference type="PANTHER" id="PTHR11772:SF23">
    <property type="entry name" value="ASPARAGINE SYNTHETASE [GLUTAMINE-HYDROLYZING]"/>
    <property type="match status" value="1"/>
</dbReference>
<dbReference type="PROSITE" id="PS51278">
    <property type="entry name" value="GATASE_TYPE_2"/>
    <property type="match status" value="1"/>
</dbReference>
<protein>
    <recommendedName>
        <fullName evidence="2">asparagine synthase (glutamine-hydrolyzing)</fullName>
        <ecNumber evidence="2">6.3.5.4</ecNumber>
    </recommendedName>
    <alternativeName>
        <fullName evidence="8">Glutamine-dependent asparagine synthetase</fullName>
    </alternativeName>
</protein>
<dbReference type="GO" id="GO:0005524">
    <property type="term" value="F:ATP binding"/>
    <property type="evidence" value="ECO:0007669"/>
    <property type="project" value="UniProtKB-KW"/>
</dbReference>
<dbReference type="InterPro" id="IPR050795">
    <property type="entry name" value="Asn_Synthetase"/>
</dbReference>
<dbReference type="InterPro" id="IPR017932">
    <property type="entry name" value="GATase_2_dom"/>
</dbReference>
<evidence type="ECO:0000256" key="3">
    <source>
        <dbReference type="ARBA" id="ARBA00022598"/>
    </source>
</evidence>
<dbReference type="SUPFAM" id="SSF52402">
    <property type="entry name" value="Adenine nucleotide alpha hydrolases-like"/>
    <property type="match status" value="1"/>
</dbReference>
<feature type="domain" description="Glutamine amidotransferase type-2" evidence="10">
    <location>
        <begin position="2"/>
        <end position="208"/>
    </location>
</feature>
<dbReference type="GO" id="GO:0005829">
    <property type="term" value="C:cytosol"/>
    <property type="evidence" value="ECO:0007669"/>
    <property type="project" value="TreeGrafter"/>
</dbReference>
<evidence type="ECO:0000256" key="8">
    <source>
        <dbReference type="ARBA" id="ARBA00030234"/>
    </source>
</evidence>
<keyword evidence="7" id="KW-0061">Asparagine biosynthesis</keyword>
<evidence type="ECO:0000256" key="9">
    <source>
        <dbReference type="ARBA" id="ARBA00048741"/>
    </source>
</evidence>
<evidence type="ECO:0000256" key="7">
    <source>
        <dbReference type="ARBA" id="ARBA00022888"/>
    </source>
</evidence>
<reference evidence="11" key="1">
    <citation type="journal article" date="2020" name="Nature">
        <title>Giant virus diversity and host interactions through global metagenomics.</title>
        <authorList>
            <person name="Schulz F."/>
            <person name="Roux S."/>
            <person name="Paez-Espino D."/>
            <person name="Jungbluth S."/>
            <person name="Walsh D.A."/>
            <person name="Denef V.J."/>
            <person name="McMahon K.D."/>
            <person name="Konstantinidis K.T."/>
            <person name="Eloe-Fadrosh E.A."/>
            <person name="Kyrpides N.C."/>
            <person name="Woyke T."/>
        </authorList>
    </citation>
    <scope>NUCLEOTIDE SEQUENCE</scope>
    <source>
        <strain evidence="11">GVMAG-M-3300010158-59</strain>
    </source>
</reference>
<dbReference type="InterPro" id="IPR001962">
    <property type="entry name" value="Asn_synthase"/>
</dbReference>
<comment type="pathway">
    <text evidence="1">Amino-acid biosynthesis; L-asparagine biosynthesis; L-asparagine from L-aspartate (L-Gln route): step 1/1.</text>
</comment>
<dbReference type="Gene3D" id="3.60.20.10">
    <property type="entry name" value="Glutamine Phosphoribosylpyrophosphate, subunit 1, domain 1"/>
    <property type="match status" value="1"/>
</dbReference>
<dbReference type="CDD" id="cd01991">
    <property type="entry name" value="Asn_synthase_B_C"/>
    <property type="match status" value="1"/>
</dbReference>
<dbReference type="Pfam" id="PF00733">
    <property type="entry name" value="Asn_synthase"/>
    <property type="match status" value="2"/>
</dbReference>
<dbReference type="GO" id="GO:0006529">
    <property type="term" value="P:asparagine biosynthetic process"/>
    <property type="evidence" value="ECO:0007669"/>
    <property type="project" value="UniProtKB-KW"/>
</dbReference>
<evidence type="ECO:0000256" key="4">
    <source>
        <dbReference type="ARBA" id="ARBA00022605"/>
    </source>
</evidence>
<comment type="catalytic activity">
    <reaction evidence="9">
        <text>L-aspartate + L-glutamine + ATP + H2O = L-asparagine + L-glutamate + AMP + diphosphate + H(+)</text>
        <dbReference type="Rhea" id="RHEA:12228"/>
        <dbReference type="ChEBI" id="CHEBI:15377"/>
        <dbReference type="ChEBI" id="CHEBI:15378"/>
        <dbReference type="ChEBI" id="CHEBI:29985"/>
        <dbReference type="ChEBI" id="CHEBI:29991"/>
        <dbReference type="ChEBI" id="CHEBI:30616"/>
        <dbReference type="ChEBI" id="CHEBI:33019"/>
        <dbReference type="ChEBI" id="CHEBI:58048"/>
        <dbReference type="ChEBI" id="CHEBI:58359"/>
        <dbReference type="ChEBI" id="CHEBI:456215"/>
        <dbReference type="EC" id="6.3.5.4"/>
    </reaction>
</comment>
<keyword evidence="4" id="KW-0028">Amino-acid biosynthesis</keyword>
<dbReference type="Pfam" id="PF13537">
    <property type="entry name" value="GATase_7"/>
    <property type="match status" value="1"/>
</dbReference>